<gene>
    <name evidence="2" type="ORF">J3U76_04030</name>
</gene>
<sequence length="101" mass="11396">MTRPTLKSFKEEALKREGVKNSYDELSSAYEVRKQLIALRQQAGLTQEQIAEILQTKKSNISRLESVSSNISPKLSTLTDYAAAMGYKLKIEFVPDNEART</sequence>
<dbReference type="Proteomes" id="UP000664882">
    <property type="component" value="Unassembled WGS sequence"/>
</dbReference>
<evidence type="ECO:0000313" key="2">
    <source>
        <dbReference type="EMBL" id="MBO1518816.1"/>
    </source>
</evidence>
<dbReference type="InterPro" id="IPR001387">
    <property type="entry name" value="Cro/C1-type_HTH"/>
</dbReference>
<feature type="domain" description="HTH cro/C1-type" evidence="1">
    <location>
        <begin position="36"/>
        <end position="94"/>
    </location>
</feature>
<dbReference type="RefSeq" id="WP_208004541.1">
    <property type="nucleotide sequence ID" value="NZ_JAGDFX010000003.1"/>
</dbReference>
<name>A0ABS3NE04_9GAMM</name>
<dbReference type="Pfam" id="PF01381">
    <property type="entry name" value="HTH_3"/>
    <property type="match status" value="1"/>
</dbReference>
<evidence type="ECO:0000313" key="3">
    <source>
        <dbReference type="Proteomes" id="UP000664882"/>
    </source>
</evidence>
<dbReference type="SUPFAM" id="SSF47413">
    <property type="entry name" value="lambda repressor-like DNA-binding domains"/>
    <property type="match status" value="1"/>
</dbReference>
<dbReference type="EMBL" id="JAGDFX010000003">
    <property type="protein sequence ID" value="MBO1518816.1"/>
    <property type="molecule type" value="Genomic_DNA"/>
</dbReference>
<keyword evidence="3" id="KW-1185">Reference proteome</keyword>
<accession>A0ABS3NE04</accession>
<reference evidence="2 3" key="1">
    <citation type="submission" date="2021-03" db="EMBL/GenBank/DDBJ databases">
        <title>Oceanisphaera sp. nov., isolated from the intestine.</title>
        <authorList>
            <person name="Zhao L.-H."/>
            <person name="Shi L.-F."/>
        </authorList>
    </citation>
    <scope>NUCLEOTIDE SEQUENCE [LARGE SCALE GENOMIC DNA]</scope>
    <source>
        <strain evidence="2 3">DM8</strain>
    </source>
</reference>
<proteinExistence type="predicted"/>
<evidence type="ECO:0000259" key="1">
    <source>
        <dbReference type="PROSITE" id="PS50943"/>
    </source>
</evidence>
<dbReference type="SMART" id="SM00530">
    <property type="entry name" value="HTH_XRE"/>
    <property type="match status" value="1"/>
</dbReference>
<comment type="caution">
    <text evidence="2">The sequence shown here is derived from an EMBL/GenBank/DDBJ whole genome shotgun (WGS) entry which is preliminary data.</text>
</comment>
<dbReference type="CDD" id="cd00093">
    <property type="entry name" value="HTH_XRE"/>
    <property type="match status" value="1"/>
</dbReference>
<dbReference type="Gene3D" id="1.10.260.40">
    <property type="entry name" value="lambda repressor-like DNA-binding domains"/>
    <property type="match status" value="1"/>
</dbReference>
<protein>
    <submittedName>
        <fullName evidence="2">Helix-turn-helix transcriptional regulator</fullName>
    </submittedName>
</protein>
<dbReference type="InterPro" id="IPR010982">
    <property type="entry name" value="Lambda_DNA-bd_dom_sf"/>
</dbReference>
<dbReference type="PROSITE" id="PS50943">
    <property type="entry name" value="HTH_CROC1"/>
    <property type="match status" value="1"/>
</dbReference>
<organism evidence="2 3">
    <name type="scientific">Oceanisphaera pacifica</name>
    <dbReference type="NCBI Taxonomy" id="2818389"/>
    <lineage>
        <taxon>Bacteria</taxon>
        <taxon>Pseudomonadati</taxon>
        <taxon>Pseudomonadota</taxon>
        <taxon>Gammaproteobacteria</taxon>
        <taxon>Aeromonadales</taxon>
        <taxon>Aeromonadaceae</taxon>
        <taxon>Oceanisphaera</taxon>
    </lineage>
</organism>